<dbReference type="EMBL" id="KZ613513">
    <property type="protein sequence ID" value="PMD15405.1"/>
    <property type="molecule type" value="Genomic_DNA"/>
</dbReference>
<feature type="repeat" description="RCC1" evidence="3">
    <location>
        <begin position="133"/>
        <end position="197"/>
    </location>
</feature>
<dbReference type="InterPro" id="IPR000408">
    <property type="entry name" value="Reg_chr_condens"/>
</dbReference>
<dbReference type="STRING" id="1745343.A0A2J6PMZ9"/>
<dbReference type="Pfam" id="PF25390">
    <property type="entry name" value="WD40_RLD"/>
    <property type="match status" value="1"/>
</dbReference>
<dbReference type="SUPFAM" id="SSF50985">
    <property type="entry name" value="RCC1/BLIP-II"/>
    <property type="match status" value="1"/>
</dbReference>
<accession>A0A2J6PMZ9</accession>
<keyword evidence="7" id="KW-1185">Reference proteome</keyword>
<feature type="domain" description="RCC1-like" evidence="5">
    <location>
        <begin position="10"/>
        <end position="288"/>
    </location>
</feature>
<gene>
    <name evidence="6" type="ORF">NA56DRAFT_663845</name>
</gene>
<evidence type="ECO:0000259" key="5">
    <source>
        <dbReference type="Pfam" id="PF25390"/>
    </source>
</evidence>
<evidence type="ECO:0000256" key="3">
    <source>
        <dbReference type="PROSITE-ProRule" id="PRU00235"/>
    </source>
</evidence>
<dbReference type="Gene3D" id="2.130.10.30">
    <property type="entry name" value="Regulator of chromosome condensation 1/beta-lactamase-inhibitor protein II"/>
    <property type="match status" value="1"/>
</dbReference>
<organism evidence="6 7">
    <name type="scientific">Hyaloscypha hepaticicola</name>
    <dbReference type="NCBI Taxonomy" id="2082293"/>
    <lineage>
        <taxon>Eukaryota</taxon>
        <taxon>Fungi</taxon>
        <taxon>Dikarya</taxon>
        <taxon>Ascomycota</taxon>
        <taxon>Pezizomycotina</taxon>
        <taxon>Leotiomycetes</taxon>
        <taxon>Helotiales</taxon>
        <taxon>Hyaloscyphaceae</taxon>
        <taxon>Hyaloscypha</taxon>
    </lineage>
</organism>
<dbReference type="GO" id="GO:0005737">
    <property type="term" value="C:cytoplasm"/>
    <property type="evidence" value="ECO:0007669"/>
    <property type="project" value="TreeGrafter"/>
</dbReference>
<feature type="compositionally biased region" description="Acidic residues" evidence="4">
    <location>
        <begin position="79"/>
        <end position="93"/>
    </location>
</feature>
<dbReference type="GO" id="GO:0005085">
    <property type="term" value="F:guanyl-nucleotide exchange factor activity"/>
    <property type="evidence" value="ECO:0007669"/>
    <property type="project" value="TreeGrafter"/>
</dbReference>
<proteinExistence type="predicted"/>
<evidence type="ECO:0000256" key="1">
    <source>
        <dbReference type="ARBA" id="ARBA00022658"/>
    </source>
</evidence>
<dbReference type="InterPro" id="IPR051553">
    <property type="entry name" value="Ran_GTPase-activating"/>
</dbReference>
<feature type="repeat" description="RCC1" evidence="3">
    <location>
        <begin position="251"/>
        <end position="295"/>
    </location>
</feature>
<evidence type="ECO:0000256" key="2">
    <source>
        <dbReference type="ARBA" id="ARBA00022737"/>
    </source>
</evidence>
<protein>
    <submittedName>
        <fullName evidence="6">RCC1/BLIP-II protein</fullName>
    </submittedName>
</protein>
<feature type="region of interest" description="Disordered" evidence="4">
    <location>
        <begin position="78"/>
        <end position="102"/>
    </location>
</feature>
<evidence type="ECO:0000313" key="7">
    <source>
        <dbReference type="Proteomes" id="UP000235672"/>
    </source>
</evidence>
<dbReference type="PROSITE" id="PS00626">
    <property type="entry name" value="RCC1_2"/>
    <property type="match status" value="1"/>
</dbReference>
<dbReference type="PRINTS" id="PR00633">
    <property type="entry name" value="RCCNDNSATION"/>
</dbReference>
<dbReference type="InterPro" id="IPR009091">
    <property type="entry name" value="RCC1/BLIP-II"/>
</dbReference>
<dbReference type="PANTHER" id="PTHR45982">
    <property type="entry name" value="REGULATOR OF CHROMOSOME CONDENSATION"/>
    <property type="match status" value="1"/>
</dbReference>
<evidence type="ECO:0000256" key="4">
    <source>
        <dbReference type="SAM" id="MobiDB-lite"/>
    </source>
</evidence>
<evidence type="ECO:0000313" key="6">
    <source>
        <dbReference type="EMBL" id="PMD15405.1"/>
    </source>
</evidence>
<dbReference type="PROSITE" id="PS50012">
    <property type="entry name" value="RCC1_3"/>
    <property type="match status" value="4"/>
</dbReference>
<name>A0A2J6PMZ9_9HELO</name>
<dbReference type="PANTHER" id="PTHR45982:SF1">
    <property type="entry name" value="REGULATOR OF CHROMOSOME CONDENSATION"/>
    <property type="match status" value="1"/>
</dbReference>
<feature type="repeat" description="RCC1" evidence="3">
    <location>
        <begin position="8"/>
        <end position="68"/>
    </location>
</feature>
<dbReference type="OrthoDB" id="61110at2759"/>
<dbReference type="AlphaFoldDB" id="A0A2J6PMZ9"/>
<sequence>MKLHHRNLDIYVFGEGESGELGLGPIPIQGKKPMDVRYPRRNPLLDATTVGIVQVATGGIHCIALTYDQKIITWGVNDNDQDSDAEDSDEESDLNPKESTPTSILMEDFGEDLPTFVQVATTDSASFVVTSEGSFYGWGTFSAHDGIMGFNTEDAIQAAKTKDDKKKLQRKPVPVLHLTKIKSIATGNNHVLALDSKGKAYAWGAGEQNQLGRRIVERTRYSSVTPCHLALSKIKLIACGTFHSFVIGEDGLVYAWGSNNFGQTGIPDGAGEGDAVIYTPTVVDSLRPYKIREIT</sequence>
<dbReference type="InterPro" id="IPR058923">
    <property type="entry name" value="RCC1-like_dom"/>
</dbReference>
<feature type="repeat" description="RCC1" evidence="3">
    <location>
        <begin position="198"/>
        <end position="250"/>
    </location>
</feature>
<dbReference type="Proteomes" id="UP000235672">
    <property type="component" value="Unassembled WGS sequence"/>
</dbReference>
<keyword evidence="1" id="KW-0344">Guanine-nucleotide releasing factor</keyword>
<keyword evidence="2" id="KW-0677">Repeat</keyword>
<reference evidence="6 7" key="1">
    <citation type="submission" date="2016-05" db="EMBL/GenBank/DDBJ databases">
        <title>A degradative enzymes factory behind the ericoid mycorrhizal symbiosis.</title>
        <authorList>
            <consortium name="DOE Joint Genome Institute"/>
            <person name="Martino E."/>
            <person name="Morin E."/>
            <person name="Grelet G."/>
            <person name="Kuo A."/>
            <person name="Kohler A."/>
            <person name="Daghino S."/>
            <person name="Barry K."/>
            <person name="Choi C."/>
            <person name="Cichocki N."/>
            <person name="Clum A."/>
            <person name="Copeland A."/>
            <person name="Hainaut M."/>
            <person name="Haridas S."/>
            <person name="Labutti K."/>
            <person name="Lindquist E."/>
            <person name="Lipzen A."/>
            <person name="Khouja H.-R."/>
            <person name="Murat C."/>
            <person name="Ohm R."/>
            <person name="Olson A."/>
            <person name="Spatafora J."/>
            <person name="Veneault-Fourrey C."/>
            <person name="Henrissat B."/>
            <person name="Grigoriev I."/>
            <person name="Martin F."/>
            <person name="Perotto S."/>
        </authorList>
    </citation>
    <scope>NUCLEOTIDE SEQUENCE [LARGE SCALE GENOMIC DNA]</scope>
    <source>
        <strain evidence="6 7">UAMH 7357</strain>
    </source>
</reference>